<proteinExistence type="predicted"/>
<evidence type="ECO:0000313" key="1">
    <source>
        <dbReference type="EMBL" id="MDT1974951.1"/>
    </source>
</evidence>
<dbReference type="AlphaFoldDB" id="A0AAW8RFS1"/>
<organism evidence="1 2">
    <name type="scientific">Carnobacterium divergens</name>
    <name type="common">Lactobacillus divergens</name>
    <dbReference type="NCBI Taxonomy" id="2748"/>
    <lineage>
        <taxon>Bacteria</taxon>
        <taxon>Bacillati</taxon>
        <taxon>Bacillota</taxon>
        <taxon>Bacilli</taxon>
        <taxon>Lactobacillales</taxon>
        <taxon>Carnobacteriaceae</taxon>
        <taxon>Carnobacterium</taxon>
    </lineage>
</organism>
<sequence>MTGKPIKFYGNEEVKLILNEIIQTEPGIDNLSQAVRFAILKYNKFATEKNSTKIKAMSKEISIIAEIVSSQAENMATPIVAREGNPRYEAAEKIIESRIQKNKTKQMKFTKKKEKIGEDNNYFLNNL</sequence>
<dbReference type="EMBL" id="JALRMR010000014">
    <property type="protein sequence ID" value="MDT1974951.1"/>
    <property type="molecule type" value="Genomic_DNA"/>
</dbReference>
<evidence type="ECO:0000313" key="2">
    <source>
        <dbReference type="Proteomes" id="UP001249945"/>
    </source>
</evidence>
<dbReference type="RefSeq" id="WP_311780772.1">
    <property type="nucleotide sequence ID" value="NZ_JALRMQ010000008.1"/>
</dbReference>
<protein>
    <submittedName>
        <fullName evidence="1">Uncharacterized protein</fullName>
    </submittedName>
</protein>
<comment type="caution">
    <text evidence="1">The sequence shown here is derived from an EMBL/GenBank/DDBJ whole genome shotgun (WGS) entry which is preliminary data.</text>
</comment>
<gene>
    <name evidence="1" type="ORF">MX635_11150</name>
</gene>
<accession>A0AAW8RFS1</accession>
<name>A0AAW8RFS1_CARDV</name>
<dbReference type="Proteomes" id="UP001249945">
    <property type="component" value="Unassembled WGS sequence"/>
</dbReference>
<reference evidence="1" key="1">
    <citation type="submission" date="2022-04" db="EMBL/GenBank/DDBJ databases">
        <title>Draft genome sequences of lactic acid bacteria (LAB) strains involved in meat spoilage.</title>
        <authorList>
            <person name="Palevich N."/>
        </authorList>
    </citation>
    <scope>NUCLEOTIDE SEQUENCE</scope>
    <source>
        <strain evidence="1">9-14</strain>
    </source>
</reference>